<evidence type="ECO:0000256" key="7">
    <source>
        <dbReference type="RuleBase" id="RU000461"/>
    </source>
</evidence>
<dbReference type="PROSITE" id="PS00086">
    <property type="entry name" value="CYTOCHROME_P450"/>
    <property type="match status" value="1"/>
</dbReference>
<evidence type="ECO:0000256" key="2">
    <source>
        <dbReference type="ARBA" id="ARBA00022617"/>
    </source>
</evidence>
<dbReference type="InterPro" id="IPR050196">
    <property type="entry name" value="Cytochrome_P450_Monoox"/>
</dbReference>
<evidence type="ECO:0000313" key="9">
    <source>
        <dbReference type="Proteomes" id="UP001230978"/>
    </source>
</evidence>
<protein>
    <submittedName>
        <fullName evidence="8">Cytochrome P450</fullName>
    </submittedName>
</protein>
<dbReference type="Proteomes" id="UP001230978">
    <property type="component" value="Chromosome"/>
</dbReference>
<reference evidence="8 9" key="1">
    <citation type="submission" date="2023-04" db="EMBL/GenBank/DDBJ databases">
        <title>YMD61, complete Genome.</title>
        <authorList>
            <person name="Zhang J."/>
        </authorList>
    </citation>
    <scope>NUCLEOTIDE SEQUENCE [LARGE SCALE GENOMIC DNA]</scope>
    <source>
        <strain evidence="8 9">YMD61</strain>
    </source>
</reference>
<dbReference type="Pfam" id="PF00067">
    <property type="entry name" value="p450"/>
    <property type="match status" value="1"/>
</dbReference>
<gene>
    <name evidence="8" type="ORF">QF092_15525</name>
</gene>
<evidence type="ECO:0000256" key="6">
    <source>
        <dbReference type="ARBA" id="ARBA00023033"/>
    </source>
</evidence>
<dbReference type="InterPro" id="IPR017972">
    <property type="entry name" value="Cyt_P450_CS"/>
</dbReference>
<evidence type="ECO:0000256" key="4">
    <source>
        <dbReference type="ARBA" id="ARBA00023002"/>
    </source>
</evidence>
<name>A0ABY8Q457_9RHOB</name>
<accession>A0ABY8Q457</accession>
<proteinExistence type="inferred from homology"/>
<dbReference type="InterPro" id="IPR001128">
    <property type="entry name" value="Cyt_P450"/>
</dbReference>
<dbReference type="PANTHER" id="PTHR24291">
    <property type="entry name" value="CYTOCHROME P450 FAMILY 4"/>
    <property type="match status" value="1"/>
</dbReference>
<sequence>MPRDAATHTAKDAPLPVRVPLATEPLGILGTLRAGRRNVLELIPEIATHAPIISNPRGKRWHMVMDPDALRRVLRDRVEDYPKSDVTKLMLAPAIGQSMFIAEGQEWLWQRRTAAPVFSHRNVANLAPVMTAAADRASARFAAAAGRAADAFDEMVTATFEVISDVTFSGNDGFDRDAVHKAIDAYIGQTAKISLLDVIGAPPWVPRPSRMLSGPGLRDMKKMADATIDRRRSEKGSNPMPDLLDLLMAGEDPKSGRKMTTEEIRDNLLTFIVAGHETTALTLSWALYLMAFDPALQDRARAEAQSILGPRTATAEDVPRLPFIRQVIDETLRLYPPAAFLSRTAQKNDELCGREVRRGDTVILPIYALHRHKKLWPNPDSFDPDRFAPGHQTDRFAFLPFGDGPRICIGANFAIQEAVIILATLLARFRFARIPGKDPKPVMILTLRPEGGVWLSVTSAESSG</sequence>
<evidence type="ECO:0000313" key="8">
    <source>
        <dbReference type="EMBL" id="WGV15650.1"/>
    </source>
</evidence>
<dbReference type="RefSeq" id="WP_281465226.1">
    <property type="nucleotide sequence ID" value="NZ_CP124535.1"/>
</dbReference>
<dbReference type="PRINTS" id="PR00463">
    <property type="entry name" value="EP450I"/>
</dbReference>
<keyword evidence="2 7" id="KW-0349">Heme</keyword>
<dbReference type="Gene3D" id="1.10.630.10">
    <property type="entry name" value="Cytochrome P450"/>
    <property type="match status" value="1"/>
</dbReference>
<keyword evidence="4 7" id="KW-0560">Oxidoreductase</keyword>
<keyword evidence="9" id="KW-1185">Reference proteome</keyword>
<keyword evidence="6 7" id="KW-0503">Monooxygenase</keyword>
<dbReference type="PANTHER" id="PTHR24291:SF50">
    <property type="entry name" value="BIFUNCTIONAL ALBAFLAVENONE MONOOXYGENASE_TERPENE SYNTHASE"/>
    <property type="match status" value="1"/>
</dbReference>
<dbReference type="InterPro" id="IPR002401">
    <property type="entry name" value="Cyt_P450_E_grp-I"/>
</dbReference>
<evidence type="ECO:0000256" key="5">
    <source>
        <dbReference type="ARBA" id="ARBA00023004"/>
    </source>
</evidence>
<keyword evidence="5 7" id="KW-0408">Iron</keyword>
<dbReference type="SUPFAM" id="SSF48264">
    <property type="entry name" value="Cytochrome P450"/>
    <property type="match status" value="1"/>
</dbReference>
<evidence type="ECO:0000256" key="3">
    <source>
        <dbReference type="ARBA" id="ARBA00022723"/>
    </source>
</evidence>
<comment type="similarity">
    <text evidence="1 7">Belongs to the cytochrome P450 family.</text>
</comment>
<keyword evidence="3 7" id="KW-0479">Metal-binding</keyword>
<evidence type="ECO:0000256" key="1">
    <source>
        <dbReference type="ARBA" id="ARBA00010617"/>
    </source>
</evidence>
<dbReference type="EMBL" id="CP124535">
    <property type="protein sequence ID" value="WGV15650.1"/>
    <property type="molecule type" value="Genomic_DNA"/>
</dbReference>
<dbReference type="InterPro" id="IPR036396">
    <property type="entry name" value="Cyt_P450_sf"/>
</dbReference>
<dbReference type="PRINTS" id="PR00385">
    <property type="entry name" value="P450"/>
</dbReference>
<organism evidence="8 9">
    <name type="scientific">Fuscovulum ytuae</name>
    <dbReference type="NCBI Taxonomy" id="3042299"/>
    <lineage>
        <taxon>Bacteria</taxon>
        <taxon>Pseudomonadati</taxon>
        <taxon>Pseudomonadota</taxon>
        <taxon>Alphaproteobacteria</taxon>
        <taxon>Rhodobacterales</taxon>
        <taxon>Paracoccaceae</taxon>
        <taxon>Fuscovulum</taxon>
    </lineage>
</organism>